<evidence type="ECO:0000313" key="2">
    <source>
        <dbReference type="Proteomes" id="UP000032360"/>
    </source>
</evidence>
<dbReference type="RefSeq" id="WP_052604928.1">
    <property type="nucleotide sequence ID" value="NZ_JXYS01000026.1"/>
</dbReference>
<reference evidence="1 2" key="1">
    <citation type="submission" date="2015-01" db="EMBL/GenBank/DDBJ databases">
        <title>Draft genome of the acidophilic iron oxidizer Acidithrix ferrooxidans strain Py-F3.</title>
        <authorList>
            <person name="Poehlein A."/>
            <person name="Eisen S."/>
            <person name="Schloemann M."/>
            <person name="Johnson B.D."/>
            <person name="Daniel R."/>
            <person name="Muehling M."/>
        </authorList>
    </citation>
    <scope>NUCLEOTIDE SEQUENCE [LARGE SCALE GENOMIC DNA]</scope>
    <source>
        <strain evidence="1 2">Py-F3</strain>
    </source>
</reference>
<dbReference type="Proteomes" id="UP000032360">
    <property type="component" value="Unassembled WGS sequence"/>
</dbReference>
<comment type="caution">
    <text evidence="1">The sequence shown here is derived from an EMBL/GenBank/DDBJ whole genome shotgun (WGS) entry which is preliminary data.</text>
</comment>
<keyword evidence="2" id="KW-1185">Reference proteome</keyword>
<evidence type="ECO:0000313" key="1">
    <source>
        <dbReference type="EMBL" id="KJF18063.1"/>
    </source>
</evidence>
<dbReference type="AlphaFoldDB" id="A0A0D8HJE5"/>
<name>A0A0D8HJE5_9ACTN</name>
<organism evidence="1 2">
    <name type="scientific">Acidithrix ferrooxidans</name>
    <dbReference type="NCBI Taxonomy" id="1280514"/>
    <lineage>
        <taxon>Bacteria</taxon>
        <taxon>Bacillati</taxon>
        <taxon>Actinomycetota</taxon>
        <taxon>Acidimicrobiia</taxon>
        <taxon>Acidimicrobiales</taxon>
        <taxon>Acidimicrobiaceae</taxon>
        <taxon>Acidithrix</taxon>
    </lineage>
</organism>
<protein>
    <submittedName>
        <fullName evidence="1">Uncharacterized protein</fullName>
    </submittedName>
</protein>
<dbReference type="EMBL" id="JXYS01000026">
    <property type="protein sequence ID" value="KJF18063.1"/>
    <property type="molecule type" value="Genomic_DNA"/>
</dbReference>
<accession>A0A0D8HJE5</accession>
<sequence>MNDPYGQYQTDDELLTKIKYEFSCRGWRFRYSNLNICLGELKLHLSTFEDDFDSGIRIFQSYVNERKRAGLDVKGLYRLSGGLPGEEFDHNGMHVSDKN</sequence>
<proteinExistence type="predicted"/>
<gene>
    <name evidence="1" type="ORF">AXFE_11620</name>
</gene>